<dbReference type="EMBL" id="JAERWK010000003">
    <property type="protein sequence ID" value="MBM9465926.1"/>
    <property type="molecule type" value="Genomic_DNA"/>
</dbReference>
<reference evidence="2" key="1">
    <citation type="submission" date="2021-01" db="EMBL/GenBank/DDBJ databases">
        <title>YIM 132084 draft genome.</title>
        <authorList>
            <person name="An D."/>
        </authorList>
    </citation>
    <scope>NUCLEOTIDE SEQUENCE</scope>
    <source>
        <strain evidence="2">YIM 132084</strain>
    </source>
</reference>
<protein>
    <submittedName>
        <fullName evidence="2">MaoC family dehydratase N-terminal domain-containing protein</fullName>
    </submittedName>
</protein>
<comment type="caution">
    <text evidence="2">The sequence shown here is derived from an EMBL/GenBank/DDBJ whole genome shotgun (WGS) entry which is preliminary data.</text>
</comment>
<feature type="domain" description="FAS1-like dehydratase" evidence="1">
    <location>
        <begin position="15"/>
        <end position="165"/>
    </location>
</feature>
<evidence type="ECO:0000313" key="2">
    <source>
        <dbReference type="EMBL" id="MBM9465926.1"/>
    </source>
</evidence>
<name>A0A939BXT6_9ACTN</name>
<dbReference type="AlphaFoldDB" id="A0A939BXT6"/>
<dbReference type="InterPro" id="IPR039569">
    <property type="entry name" value="FAS1-like_DH_region"/>
</dbReference>
<sequence length="173" mass="19075">MDEATSWITEEMRGLIGRPFNQARSYPVSASDIRKWAIAVYYPDPPPAHYYDEDAAGTGVHGGIVAPEDFNPFAWLSAEPGMAARRGTFDPDWLEHRFGIAGPGLATNLNAGLNTTYGPRIRPGDVISSKSQVVSYAEKQGRMGRMLITVIRTVWINQDGTTVKTVDQTAIRY</sequence>
<dbReference type="Pfam" id="PF13452">
    <property type="entry name" value="FAS1_DH_region"/>
    <property type="match status" value="1"/>
</dbReference>
<dbReference type="Proteomes" id="UP000663792">
    <property type="component" value="Unassembled WGS sequence"/>
</dbReference>
<proteinExistence type="predicted"/>
<accession>A0A939BXT6</accession>
<dbReference type="RefSeq" id="WP_205258885.1">
    <property type="nucleotide sequence ID" value="NZ_JAERWK010000003.1"/>
</dbReference>
<evidence type="ECO:0000259" key="1">
    <source>
        <dbReference type="Pfam" id="PF13452"/>
    </source>
</evidence>
<dbReference type="SUPFAM" id="SSF54637">
    <property type="entry name" value="Thioesterase/thiol ester dehydrase-isomerase"/>
    <property type="match status" value="1"/>
</dbReference>
<gene>
    <name evidence="2" type="ORF">JL106_01365</name>
</gene>
<dbReference type="InterPro" id="IPR029069">
    <property type="entry name" value="HotDog_dom_sf"/>
</dbReference>
<evidence type="ECO:0000313" key="3">
    <source>
        <dbReference type="Proteomes" id="UP000663792"/>
    </source>
</evidence>
<keyword evidence="3" id="KW-1185">Reference proteome</keyword>
<dbReference type="Gene3D" id="3.10.129.10">
    <property type="entry name" value="Hotdog Thioesterase"/>
    <property type="match status" value="1"/>
</dbReference>
<organism evidence="2 3">
    <name type="scientific">Nakamurella leprariae</name>
    <dbReference type="NCBI Taxonomy" id="2803911"/>
    <lineage>
        <taxon>Bacteria</taxon>
        <taxon>Bacillati</taxon>
        <taxon>Actinomycetota</taxon>
        <taxon>Actinomycetes</taxon>
        <taxon>Nakamurellales</taxon>
        <taxon>Nakamurellaceae</taxon>
        <taxon>Nakamurella</taxon>
    </lineage>
</organism>